<evidence type="ECO:0000259" key="2">
    <source>
        <dbReference type="PROSITE" id="PS50106"/>
    </source>
</evidence>
<reference evidence="3 4" key="1">
    <citation type="journal article" date="2019" name="Sci. Rep.">
        <title>Orb-weaving spider Araneus ventricosus genome elucidates the spidroin gene catalogue.</title>
        <authorList>
            <person name="Kono N."/>
            <person name="Nakamura H."/>
            <person name="Ohtoshi R."/>
            <person name="Moran D.A.P."/>
            <person name="Shinohara A."/>
            <person name="Yoshida Y."/>
            <person name="Fujiwara M."/>
            <person name="Mori M."/>
            <person name="Tomita M."/>
            <person name="Arakawa K."/>
        </authorList>
    </citation>
    <scope>NUCLEOTIDE SEQUENCE [LARGE SCALE GENOMIC DNA]</scope>
</reference>
<name>A0A4Y2VMZ3_ARAVE</name>
<feature type="non-terminal residue" evidence="3">
    <location>
        <position position="1"/>
    </location>
</feature>
<proteinExistence type="predicted"/>
<dbReference type="InterPro" id="IPR036034">
    <property type="entry name" value="PDZ_sf"/>
</dbReference>
<dbReference type="OrthoDB" id="44841at2759"/>
<dbReference type="Proteomes" id="UP000499080">
    <property type="component" value="Unassembled WGS sequence"/>
</dbReference>
<feature type="domain" description="PDZ" evidence="2">
    <location>
        <begin position="1"/>
        <end position="52"/>
    </location>
</feature>
<dbReference type="SUPFAM" id="SSF50156">
    <property type="entry name" value="PDZ domain-like"/>
    <property type="match status" value="1"/>
</dbReference>
<dbReference type="Gene3D" id="2.30.42.10">
    <property type="match status" value="1"/>
</dbReference>
<feature type="compositionally biased region" description="Low complexity" evidence="1">
    <location>
        <begin position="98"/>
        <end position="107"/>
    </location>
</feature>
<dbReference type="EMBL" id="BGPR01048534">
    <property type="protein sequence ID" value="GBO25546.1"/>
    <property type="molecule type" value="Genomic_DNA"/>
</dbReference>
<dbReference type="PROSITE" id="PS50106">
    <property type="entry name" value="PDZ"/>
    <property type="match status" value="1"/>
</dbReference>
<dbReference type="Pfam" id="PF00595">
    <property type="entry name" value="PDZ"/>
    <property type="match status" value="1"/>
</dbReference>
<protein>
    <recommendedName>
        <fullName evidence="2">PDZ domain-containing protein</fullName>
    </recommendedName>
</protein>
<evidence type="ECO:0000313" key="4">
    <source>
        <dbReference type="Proteomes" id="UP000499080"/>
    </source>
</evidence>
<organism evidence="3 4">
    <name type="scientific">Araneus ventricosus</name>
    <name type="common">Orbweaver spider</name>
    <name type="synonym">Epeira ventricosa</name>
    <dbReference type="NCBI Taxonomy" id="182803"/>
    <lineage>
        <taxon>Eukaryota</taxon>
        <taxon>Metazoa</taxon>
        <taxon>Ecdysozoa</taxon>
        <taxon>Arthropoda</taxon>
        <taxon>Chelicerata</taxon>
        <taxon>Arachnida</taxon>
        <taxon>Araneae</taxon>
        <taxon>Araneomorphae</taxon>
        <taxon>Entelegynae</taxon>
        <taxon>Araneoidea</taxon>
        <taxon>Araneidae</taxon>
        <taxon>Araneus</taxon>
    </lineage>
</organism>
<keyword evidence="4" id="KW-1185">Reference proteome</keyword>
<evidence type="ECO:0000313" key="3">
    <source>
        <dbReference type="EMBL" id="GBO25546.1"/>
    </source>
</evidence>
<evidence type="ECO:0000256" key="1">
    <source>
        <dbReference type="SAM" id="MobiDB-lite"/>
    </source>
</evidence>
<comment type="caution">
    <text evidence="3">The sequence shown here is derived from an EMBL/GenBank/DDBJ whole genome shotgun (WGS) entry which is preliminary data.</text>
</comment>
<accession>A0A4Y2VMZ3</accession>
<dbReference type="InterPro" id="IPR001478">
    <property type="entry name" value="PDZ"/>
</dbReference>
<dbReference type="AlphaFoldDB" id="A0A4Y2VMZ3"/>
<feature type="region of interest" description="Disordered" evidence="1">
    <location>
        <begin position="53"/>
        <end position="115"/>
    </location>
</feature>
<sequence>VTYGSPSEGEVCRGDIILRIRDTDASQLSHQKATDLIVKAGSTLKLVVARPTSPAAYSSPTSPVPQVGRPHVDGNSFLFKPLPTTNFGNQQRQRRCSTESYTSTTSSDTEKDNITNQVGKTGHFQIVETFLMGSFSV</sequence>
<gene>
    <name evidence="3" type="ORF">AVEN_215752_1</name>
</gene>